<evidence type="ECO:0000313" key="2">
    <source>
        <dbReference type="EMBL" id="PUZ73959.1"/>
    </source>
</evidence>
<dbReference type="AlphaFoldDB" id="A0A2T7F1J3"/>
<dbReference type="Gramene" id="PUZ73959">
    <property type="protein sequence ID" value="PUZ73959"/>
    <property type="gene ID" value="GQ55_1G027600"/>
</dbReference>
<accession>A0A2T7F1J3</accession>
<proteinExistence type="predicted"/>
<reference evidence="2 3" key="1">
    <citation type="submission" date="2018-04" db="EMBL/GenBank/DDBJ databases">
        <title>WGS assembly of Panicum hallii var. hallii HAL2.</title>
        <authorList>
            <person name="Lovell J."/>
            <person name="Jenkins J."/>
            <person name="Lowry D."/>
            <person name="Mamidi S."/>
            <person name="Sreedasyam A."/>
            <person name="Weng X."/>
            <person name="Barry K."/>
            <person name="Bonette J."/>
            <person name="Campitelli B."/>
            <person name="Daum C."/>
            <person name="Gordon S."/>
            <person name="Gould B."/>
            <person name="Lipzen A."/>
            <person name="MacQueen A."/>
            <person name="Palacio-Mejia J."/>
            <person name="Plott C."/>
            <person name="Shakirov E."/>
            <person name="Shu S."/>
            <person name="Yoshinaga Y."/>
            <person name="Zane M."/>
            <person name="Rokhsar D."/>
            <person name="Grimwood J."/>
            <person name="Schmutz J."/>
            <person name="Juenger T."/>
        </authorList>
    </citation>
    <scope>NUCLEOTIDE SEQUENCE [LARGE SCALE GENOMIC DNA]</scope>
    <source>
        <strain evidence="3">cv. HAL2</strain>
    </source>
</reference>
<protein>
    <submittedName>
        <fullName evidence="2">Uncharacterized protein</fullName>
    </submittedName>
</protein>
<dbReference type="Proteomes" id="UP000244336">
    <property type="component" value="Chromosome 1"/>
</dbReference>
<evidence type="ECO:0000256" key="1">
    <source>
        <dbReference type="SAM" id="MobiDB-lite"/>
    </source>
</evidence>
<dbReference type="EMBL" id="CM009749">
    <property type="protein sequence ID" value="PUZ73959.1"/>
    <property type="molecule type" value="Genomic_DNA"/>
</dbReference>
<organism evidence="2 3">
    <name type="scientific">Panicum hallii var. hallii</name>
    <dbReference type="NCBI Taxonomy" id="1504633"/>
    <lineage>
        <taxon>Eukaryota</taxon>
        <taxon>Viridiplantae</taxon>
        <taxon>Streptophyta</taxon>
        <taxon>Embryophyta</taxon>
        <taxon>Tracheophyta</taxon>
        <taxon>Spermatophyta</taxon>
        <taxon>Magnoliopsida</taxon>
        <taxon>Liliopsida</taxon>
        <taxon>Poales</taxon>
        <taxon>Poaceae</taxon>
        <taxon>PACMAD clade</taxon>
        <taxon>Panicoideae</taxon>
        <taxon>Panicodae</taxon>
        <taxon>Paniceae</taxon>
        <taxon>Panicinae</taxon>
        <taxon>Panicum</taxon>
        <taxon>Panicum sect. Panicum</taxon>
    </lineage>
</organism>
<gene>
    <name evidence="2" type="ORF">GQ55_1G027600</name>
</gene>
<keyword evidence="3" id="KW-1185">Reference proteome</keyword>
<feature type="compositionally biased region" description="Basic residues" evidence="1">
    <location>
        <begin position="46"/>
        <end position="57"/>
    </location>
</feature>
<name>A0A2T7F1J3_9POAL</name>
<feature type="region of interest" description="Disordered" evidence="1">
    <location>
        <begin position="33"/>
        <end position="99"/>
    </location>
</feature>
<sequence length="99" mass="11365">MIVRPGKKSRTLTLQGNFVMRQDRLYSPKPRAVWTKPKIKGMERLRPRHERSSRRTRNPPPPPSRAPSRLPGGTPRLGGFRAPRRGPSWFCGRGLQVRS</sequence>
<evidence type="ECO:0000313" key="3">
    <source>
        <dbReference type="Proteomes" id="UP000244336"/>
    </source>
</evidence>